<reference evidence="1 2" key="1">
    <citation type="journal article" date="2019" name="Commun. Biol.">
        <title>The bagworm genome reveals a unique fibroin gene that provides high tensile strength.</title>
        <authorList>
            <person name="Kono N."/>
            <person name="Nakamura H."/>
            <person name="Ohtoshi R."/>
            <person name="Tomita M."/>
            <person name="Numata K."/>
            <person name="Arakawa K."/>
        </authorList>
    </citation>
    <scope>NUCLEOTIDE SEQUENCE [LARGE SCALE GENOMIC DNA]</scope>
</reference>
<evidence type="ECO:0000313" key="1">
    <source>
        <dbReference type="EMBL" id="GBP14646.1"/>
    </source>
</evidence>
<name>A0A4C1TKC8_EUMVA</name>
<organism evidence="1 2">
    <name type="scientific">Eumeta variegata</name>
    <name type="common">Bagworm moth</name>
    <name type="synonym">Eumeta japonica</name>
    <dbReference type="NCBI Taxonomy" id="151549"/>
    <lineage>
        <taxon>Eukaryota</taxon>
        <taxon>Metazoa</taxon>
        <taxon>Ecdysozoa</taxon>
        <taxon>Arthropoda</taxon>
        <taxon>Hexapoda</taxon>
        <taxon>Insecta</taxon>
        <taxon>Pterygota</taxon>
        <taxon>Neoptera</taxon>
        <taxon>Endopterygota</taxon>
        <taxon>Lepidoptera</taxon>
        <taxon>Glossata</taxon>
        <taxon>Ditrysia</taxon>
        <taxon>Tineoidea</taxon>
        <taxon>Psychidae</taxon>
        <taxon>Oiketicinae</taxon>
        <taxon>Eumeta</taxon>
    </lineage>
</organism>
<proteinExistence type="predicted"/>
<keyword evidence="2" id="KW-1185">Reference proteome</keyword>
<comment type="caution">
    <text evidence="1">The sequence shown here is derived from an EMBL/GenBank/DDBJ whole genome shotgun (WGS) entry which is preliminary data.</text>
</comment>
<evidence type="ECO:0000313" key="2">
    <source>
        <dbReference type="Proteomes" id="UP000299102"/>
    </source>
</evidence>
<gene>
    <name evidence="1" type="ORF">EVAR_93515_1</name>
</gene>
<accession>A0A4C1TKC8</accession>
<dbReference type="AlphaFoldDB" id="A0A4C1TKC8"/>
<sequence length="97" mass="10798">MCGRNFLHEIAPVLISEILNASPHSALECSRSRSIFGGRICDRAAQIYVLCSYQFENVGREPPAIRGRRNLPFAFPDHCPDVVGKSTITGSLSRLFY</sequence>
<protein>
    <submittedName>
        <fullName evidence="1">Uncharacterized protein</fullName>
    </submittedName>
</protein>
<dbReference type="Proteomes" id="UP000299102">
    <property type="component" value="Unassembled WGS sequence"/>
</dbReference>
<dbReference type="EMBL" id="BGZK01000065">
    <property type="protein sequence ID" value="GBP14646.1"/>
    <property type="molecule type" value="Genomic_DNA"/>
</dbReference>